<proteinExistence type="predicted"/>
<feature type="domain" description="Helicase C-terminal" evidence="6">
    <location>
        <begin position="1"/>
        <end position="124"/>
    </location>
</feature>
<accession>A0A177BAE9</accession>
<feature type="coiled-coil region" evidence="4">
    <location>
        <begin position="1251"/>
        <end position="1278"/>
    </location>
</feature>
<evidence type="ECO:0000256" key="2">
    <source>
        <dbReference type="ARBA" id="ARBA00022490"/>
    </source>
</evidence>
<protein>
    <recommendedName>
        <fullName evidence="6">Helicase C-terminal domain-containing protein</fullName>
    </recommendedName>
</protein>
<dbReference type="PANTHER" id="PTHR18863">
    <property type="entry name" value="TSEC-2-RELATED"/>
    <property type="match status" value="1"/>
</dbReference>
<comment type="subcellular location">
    <subcellularLocation>
        <location evidence="1">Cytoplasm</location>
        <location evidence="1">Cytoskeleton</location>
        <location evidence="1">Spindle</location>
    </subcellularLocation>
</comment>
<feature type="compositionally biased region" description="Basic residues" evidence="5">
    <location>
        <begin position="1590"/>
        <end position="1606"/>
    </location>
</feature>
<dbReference type="Proteomes" id="UP000078046">
    <property type="component" value="Unassembled WGS sequence"/>
</dbReference>
<keyword evidence="2" id="KW-0963">Cytoplasm</keyword>
<dbReference type="SUPFAM" id="SSF52540">
    <property type="entry name" value="P-loop containing nucleoside triphosphate hydrolases"/>
    <property type="match status" value="1"/>
</dbReference>
<evidence type="ECO:0000313" key="8">
    <source>
        <dbReference type="Proteomes" id="UP000078046"/>
    </source>
</evidence>
<feature type="region of interest" description="Disordered" evidence="5">
    <location>
        <begin position="1590"/>
        <end position="1615"/>
    </location>
</feature>
<dbReference type="GO" id="GO:0005819">
    <property type="term" value="C:spindle"/>
    <property type="evidence" value="ECO:0007669"/>
    <property type="project" value="UniProtKB-SubCell"/>
</dbReference>
<comment type="caution">
    <text evidence="7">The sequence shown here is derived from an EMBL/GenBank/DDBJ whole genome shotgun (WGS) entry which is preliminary data.</text>
</comment>
<evidence type="ECO:0000313" key="7">
    <source>
        <dbReference type="EMBL" id="OAF71288.1"/>
    </source>
</evidence>
<dbReference type="InterPro" id="IPR001650">
    <property type="entry name" value="Helicase_C-like"/>
</dbReference>
<evidence type="ECO:0000256" key="1">
    <source>
        <dbReference type="ARBA" id="ARBA00004186"/>
    </source>
</evidence>
<feature type="coiled-coil region" evidence="4">
    <location>
        <begin position="1408"/>
        <end position="1466"/>
    </location>
</feature>
<evidence type="ECO:0000256" key="3">
    <source>
        <dbReference type="ARBA" id="ARBA00023212"/>
    </source>
</evidence>
<sequence>MNDGYIYIHSCIRLVNKACNRVVNYIHRHYNNNWTHFKFYTNIIFGMDKLDCTLVINFSIPRGADIKPSPEEYLRRIERTGRFGKKGIALNLIDSEYELESLMTIQKYYDTVIEELPHIKDIENIAGRYNKRSTHISPKLLEMRTILKLMFTREDRFKKGKDLHVPSPGAYNPKNIDPHVPSVNYLPNKLANGMNEKDLPRKNFLSVRNLKKETKYFKKRSKSTCFKDATNIPINNIHNKLYINKSEQNDNLLLKVEITSFKKQLFQSKILICELNKKLNHQNTLLTNIERNKQNEIKILQEKLFNDRNYYAELLDNIKSENSKNQNEIEILEEKLLDDRNYYSELLEKTKSTKIQNQIVNIEMIDKIKSTIKEFKNDFNYVYSNIESLHNILKKFTIIINESLNVYNDYSKQIENIHENVDTKNANIDKLIGNVVKLTGINADQCKKIENLSYENCTFQDFKDLYNILKNEYMNYQLTTNNQIKSLLEEKENLLSETNLPKINEIKSTVNILSDKLTMLTTQMDLKNQNLLKKEIEINDLKNSYSDLDDFKNLEIKNIQAEYTAKISEMASEIKVAHVNLNDNRRKWEMEKNRLLKMEQSDQKKKAMLSNKINMMNIKIKSLKEEEKELQNEKLLYAQSVNSKDNEIDLWKQRFNELDAKILPFSEILSNYDTERKLLIKNNKLTETELLNSAFDCGSKLGHCNFKQKIKYVANLKLSEAQLKLENMKLKTKFDESRRKIIALESQVRIISGKNKFDPKNAFKCNNTEVRKVHFVTNESKPYVKRRSLTPEPCSRSNKSVLFDKYDTNYFTTKSSSIPQLNKYNYDYRNGRQYRNDFSHQSTSDGKYNRNRNRFNDNFYNSYNHDYHKYNQLPNQNIYQDRSQSNFKDTYQNYDSHQRYNYQNANLKYGQNSVKYEIDKLKKDINEKEYILNSRNERFVEMEQNYEKILSENDSLKNQLCHSMDSAANNINERVKCKDLLIQKLEQEKQNIYTDNIEMRDRLSKLEMEKNSFYNSRLANEESLNMFQQKLIDILKSSSVDFDRQLEDNNLCKDDILERVREAIMNSNNLRGRLDRYESEKSILKATISKLMDESSQEKVHISFANGEIAKWENKSKILDDDNHLLYSEIEDLKTRLCSVTSAWTETRDRLESRESSWLNERDKIIEHKARLENEITQFQGLYSKLKTLICENLRINGNVKTNTFGLDEDKFLFKVSSEIGILHDRISKNMDFENRTIDLTKKLEMEYNGHRDMEKNISLLEGDKMELKSEISRLHQQLEVADSIRKVHSDEKGEIHEFLNMIFLKFFQKDCLVNDFGNIINKIKILEQEMKIMSDIKHDETSSKRQQLSLLQQKNCLQRDTINAHEMKIKDLMNRISGLQVSLEEKHAIQHDSDVKGRKIKRTLDELHKTKRLFDDANLKLREYEMEGNSCNDLYHQLNENIKKCDQLKDENYQLRKRRDELEMLTKNIDMRNENLNSNKNNLHKAYSEIGNNREALRVITMRESDLTKFRTIIARMLGINVSELSKKFTDYDIYSRLEQLILLAQHYSKDGTSYSVDTKFHSKYDKHFIKGYQQPDNLTHTNFKNSKNRKMLTSKLPNRNKKPLSGRYDSRIY</sequence>
<evidence type="ECO:0000256" key="5">
    <source>
        <dbReference type="SAM" id="MobiDB-lite"/>
    </source>
</evidence>
<dbReference type="Gene3D" id="3.40.50.300">
    <property type="entry name" value="P-loop containing nucleotide triphosphate hydrolases"/>
    <property type="match status" value="1"/>
</dbReference>
<keyword evidence="3" id="KW-0206">Cytoskeleton</keyword>
<feature type="coiled-coil region" evidence="4">
    <location>
        <begin position="1060"/>
        <end position="1094"/>
    </location>
</feature>
<dbReference type="PROSITE" id="PS51194">
    <property type="entry name" value="HELICASE_CTER"/>
    <property type="match status" value="1"/>
</dbReference>
<reference evidence="7 8" key="1">
    <citation type="submission" date="2016-04" db="EMBL/GenBank/DDBJ databases">
        <title>The genome of Intoshia linei affirms orthonectids as highly simplified spiralians.</title>
        <authorList>
            <person name="Mikhailov K.V."/>
            <person name="Slusarev G.S."/>
            <person name="Nikitin M.A."/>
            <person name="Logacheva M.D."/>
            <person name="Penin A."/>
            <person name="Aleoshin V."/>
            <person name="Panchin Y.V."/>
        </authorList>
    </citation>
    <scope>NUCLEOTIDE SEQUENCE [LARGE SCALE GENOMIC DNA]</scope>
    <source>
        <strain evidence="7">Intl2013</strain>
        <tissue evidence="7">Whole animal</tissue>
    </source>
</reference>
<feature type="coiled-coil region" evidence="4">
    <location>
        <begin position="606"/>
        <end position="640"/>
    </location>
</feature>
<dbReference type="OrthoDB" id="5832575at2759"/>
<keyword evidence="8" id="KW-1185">Reference proteome</keyword>
<dbReference type="InterPro" id="IPR027417">
    <property type="entry name" value="P-loop_NTPase"/>
</dbReference>
<evidence type="ECO:0000259" key="6">
    <source>
        <dbReference type="PROSITE" id="PS51194"/>
    </source>
</evidence>
<dbReference type="EMBL" id="LWCA01000063">
    <property type="protein sequence ID" value="OAF71288.1"/>
    <property type="molecule type" value="Genomic_DNA"/>
</dbReference>
<feature type="coiled-coil region" evidence="4">
    <location>
        <begin position="939"/>
        <end position="1002"/>
    </location>
</feature>
<organism evidence="7 8">
    <name type="scientific">Intoshia linei</name>
    <dbReference type="NCBI Taxonomy" id="1819745"/>
    <lineage>
        <taxon>Eukaryota</taxon>
        <taxon>Metazoa</taxon>
        <taxon>Spiralia</taxon>
        <taxon>Lophotrochozoa</taxon>
        <taxon>Mesozoa</taxon>
        <taxon>Orthonectida</taxon>
        <taxon>Rhopaluridae</taxon>
        <taxon>Intoshia</taxon>
    </lineage>
</organism>
<dbReference type="Pfam" id="PF15908">
    <property type="entry name" value="HMMR_C"/>
    <property type="match status" value="1"/>
</dbReference>
<evidence type="ECO:0000256" key="4">
    <source>
        <dbReference type="SAM" id="Coils"/>
    </source>
</evidence>
<dbReference type="PANTHER" id="PTHR18863:SF6">
    <property type="entry name" value="COILED-COIL DOMAIN-CONTAINING PROTEIN 170"/>
    <property type="match status" value="1"/>
</dbReference>
<gene>
    <name evidence="7" type="ORF">A3Q56_00930</name>
</gene>
<dbReference type="InterPro" id="IPR039139">
    <property type="entry name" value="CCDC170-like"/>
</dbReference>
<keyword evidence="4" id="KW-0175">Coiled coil</keyword>
<dbReference type="InterPro" id="IPR031794">
    <property type="entry name" value="HMMR_C"/>
</dbReference>
<name>A0A177BAE9_9BILA</name>